<organism evidence="1 2">
    <name type="scientific">Puccinia striiformis f. sp. tritici PST-78</name>
    <dbReference type="NCBI Taxonomy" id="1165861"/>
    <lineage>
        <taxon>Eukaryota</taxon>
        <taxon>Fungi</taxon>
        <taxon>Dikarya</taxon>
        <taxon>Basidiomycota</taxon>
        <taxon>Pucciniomycotina</taxon>
        <taxon>Pucciniomycetes</taxon>
        <taxon>Pucciniales</taxon>
        <taxon>Pucciniaceae</taxon>
        <taxon>Puccinia</taxon>
    </lineage>
</organism>
<evidence type="ECO:0000313" key="1">
    <source>
        <dbReference type="EMBL" id="KNE93063.1"/>
    </source>
</evidence>
<dbReference type="AlphaFoldDB" id="A0A0L0V1C5"/>
<accession>A0A0L0V1C5</accession>
<protein>
    <submittedName>
        <fullName evidence="1">Uncharacterized protein</fullName>
    </submittedName>
</protein>
<proteinExistence type="predicted"/>
<comment type="caution">
    <text evidence="1">The sequence shown here is derived from an EMBL/GenBank/DDBJ whole genome shotgun (WGS) entry which is preliminary data.</text>
</comment>
<reference evidence="2" key="1">
    <citation type="submission" date="2014-03" db="EMBL/GenBank/DDBJ databases">
        <title>The Genome Sequence of Puccinia striiformis f. sp. tritici PST-78.</title>
        <authorList>
            <consortium name="The Broad Institute Genome Sequencing Platform"/>
            <person name="Cuomo C."/>
            <person name="Hulbert S."/>
            <person name="Chen X."/>
            <person name="Walker B."/>
            <person name="Young S.K."/>
            <person name="Zeng Q."/>
            <person name="Gargeya S."/>
            <person name="Fitzgerald M."/>
            <person name="Haas B."/>
            <person name="Abouelleil A."/>
            <person name="Alvarado L."/>
            <person name="Arachchi H.M."/>
            <person name="Berlin A.M."/>
            <person name="Chapman S.B."/>
            <person name="Goldberg J."/>
            <person name="Griggs A."/>
            <person name="Gujja S."/>
            <person name="Hansen M."/>
            <person name="Howarth C."/>
            <person name="Imamovic A."/>
            <person name="Larimer J."/>
            <person name="McCowan C."/>
            <person name="Montmayeur A."/>
            <person name="Murphy C."/>
            <person name="Neiman D."/>
            <person name="Pearson M."/>
            <person name="Priest M."/>
            <person name="Roberts A."/>
            <person name="Saif S."/>
            <person name="Shea T."/>
            <person name="Sisk P."/>
            <person name="Sykes S."/>
            <person name="Wortman J."/>
            <person name="Nusbaum C."/>
            <person name="Birren B."/>
        </authorList>
    </citation>
    <scope>NUCLEOTIDE SEQUENCE [LARGE SCALE GENOMIC DNA]</scope>
    <source>
        <strain evidence="2">race PST-78</strain>
    </source>
</reference>
<gene>
    <name evidence="1" type="ORF">PSTG_13555</name>
</gene>
<sequence>MRINENSYVARMNGTCHTVKATQWSKSMKSHTLPYLAMQNNNETEAFLDAQYVSAPEASWQLFQFEPTATARLPPAPLLSLHEANHKILTPQLFHPKAMDEQRGKAKQTIKCVENGLGHTRADGIKLMRKTSG</sequence>
<keyword evidence="2" id="KW-1185">Reference proteome</keyword>
<evidence type="ECO:0000313" key="2">
    <source>
        <dbReference type="Proteomes" id="UP000054564"/>
    </source>
</evidence>
<dbReference type="EMBL" id="AJIL01000146">
    <property type="protein sequence ID" value="KNE93063.1"/>
    <property type="molecule type" value="Genomic_DNA"/>
</dbReference>
<name>A0A0L0V1C5_9BASI</name>
<dbReference type="Proteomes" id="UP000054564">
    <property type="component" value="Unassembled WGS sequence"/>
</dbReference>